<dbReference type="STRING" id="303698.A0A1V6TGU3"/>
<evidence type="ECO:0000256" key="9">
    <source>
        <dbReference type="ARBA" id="ARBA00022895"/>
    </source>
</evidence>
<dbReference type="InterPro" id="IPR003545">
    <property type="entry name" value="Telomerase_RT"/>
</dbReference>
<accession>A0A1V6TGU3</accession>
<dbReference type="GO" id="GO:0007004">
    <property type="term" value="P:telomere maintenance via telomerase"/>
    <property type="evidence" value="ECO:0007669"/>
    <property type="project" value="TreeGrafter"/>
</dbReference>
<proteinExistence type="inferred from homology"/>
<dbReference type="PROSITE" id="PS50878">
    <property type="entry name" value="RT_POL"/>
    <property type="match status" value="1"/>
</dbReference>
<comment type="similarity">
    <text evidence="1 13">Belongs to the reverse transcriptase family. Telomerase subfamily.</text>
</comment>
<dbReference type="EMBL" id="MLKD01000006">
    <property type="protein sequence ID" value="OQE25567.1"/>
    <property type="molecule type" value="Genomic_DNA"/>
</dbReference>
<evidence type="ECO:0000256" key="6">
    <source>
        <dbReference type="ARBA" id="ARBA00022695"/>
    </source>
</evidence>
<organism evidence="16 17">
    <name type="scientific">Penicillium steckii</name>
    <dbReference type="NCBI Taxonomy" id="303698"/>
    <lineage>
        <taxon>Eukaryota</taxon>
        <taxon>Fungi</taxon>
        <taxon>Dikarya</taxon>
        <taxon>Ascomycota</taxon>
        <taxon>Pezizomycotina</taxon>
        <taxon>Eurotiomycetes</taxon>
        <taxon>Eurotiomycetidae</taxon>
        <taxon>Eurotiales</taxon>
        <taxon>Aspergillaceae</taxon>
        <taxon>Penicillium</taxon>
    </lineage>
</organism>
<evidence type="ECO:0000256" key="14">
    <source>
        <dbReference type="SAM" id="MobiDB-lite"/>
    </source>
</evidence>
<dbReference type="SMART" id="SM00975">
    <property type="entry name" value="Telomerase_RBD"/>
    <property type="match status" value="1"/>
</dbReference>
<dbReference type="OrthoDB" id="289721at2759"/>
<dbReference type="PANTHER" id="PTHR12066">
    <property type="entry name" value="TELOMERASE REVERSE TRANSCRIPTASE"/>
    <property type="match status" value="1"/>
</dbReference>
<evidence type="ECO:0000256" key="2">
    <source>
        <dbReference type="ARBA" id="ARBA00012493"/>
    </source>
</evidence>
<feature type="domain" description="Reverse transcriptase" evidence="15">
    <location>
        <begin position="682"/>
        <end position="1021"/>
    </location>
</feature>
<reference evidence="17" key="1">
    <citation type="journal article" date="2017" name="Nat. Microbiol.">
        <title>Global analysis of biosynthetic gene clusters reveals vast potential of secondary metabolite production in Penicillium species.</title>
        <authorList>
            <person name="Nielsen J.C."/>
            <person name="Grijseels S."/>
            <person name="Prigent S."/>
            <person name="Ji B."/>
            <person name="Dainat J."/>
            <person name="Nielsen K.F."/>
            <person name="Frisvad J.C."/>
            <person name="Workman M."/>
            <person name="Nielsen J."/>
        </authorList>
    </citation>
    <scope>NUCLEOTIDE SEQUENCE [LARGE SCALE GENOMIC DNA]</scope>
    <source>
        <strain evidence="17">IBT 24891</strain>
    </source>
</reference>
<protein>
    <recommendedName>
        <fullName evidence="3 13">Telomerase reverse transcriptase</fullName>
        <ecNumber evidence="2 13">2.7.7.49</ecNumber>
    </recommendedName>
    <alternativeName>
        <fullName evidence="13">Telomerase catalytic subunit</fullName>
    </alternativeName>
</protein>
<evidence type="ECO:0000256" key="5">
    <source>
        <dbReference type="ARBA" id="ARBA00022679"/>
    </source>
</evidence>
<feature type="region of interest" description="Disordered" evidence="14">
    <location>
        <begin position="1"/>
        <end position="44"/>
    </location>
</feature>
<dbReference type="GO" id="GO:0003720">
    <property type="term" value="F:telomerase activity"/>
    <property type="evidence" value="ECO:0007669"/>
    <property type="project" value="InterPro"/>
</dbReference>
<dbReference type="EC" id="2.7.7.49" evidence="2 13"/>
<keyword evidence="6 13" id="KW-0548">Nucleotidyltransferase</keyword>
<evidence type="ECO:0000256" key="4">
    <source>
        <dbReference type="ARBA" id="ARBA00022454"/>
    </source>
</evidence>
<dbReference type="Pfam" id="PF12009">
    <property type="entry name" value="Telomerase_RBD"/>
    <property type="match status" value="1"/>
</dbReference>
<dbReference type="AlphaFoldDB" id="A0A1V6TGU3"/>
<evidence type="ECO:0000256" key="10">
    <source>
        <dbReference type="ARBA" id="ARBA00022918"/>
    </source>
</evidence>
<evidence type="ECO:0000256" key="7">
    <source>
        <dbReference type="ARBA" id="ARBA00022723"/>
    </source>
</evidence>
<comment type="subcellular location">
    <subcellularLocation>
        <location evidence="13">Nucleus</location>
    </subcellularLocation>
    <subcellularLocation>
        <location evidence="13">Chromosome</location>
        <location evidence="13">Telomere</location>
    </subcellularLocation>
</comment>
<evidence type="ECO:0000313" key="16">
    <source>
        <dbReference type="EMBL" id="OQE25567.1"/>
    </source>
</evidence>
<keyword evidence="9 13" id="KW-0779">Telomere</keyword>
<dbReference type="PANTHER" id="PTHR12066:SF0">
    <property type="entry name" value="TELOMERASE REVERSE TRANSCRIPTASE"/>
    <property type="match status" value="1"/>
</dbReference>
<dbReference type="Pfam" id="PF00078">
    <property type="entry name" value="RVT_1"/>
    <property type="match status" value="1"/>
</dbReference>
<comment type="catalytic activity">
    <reaction evidence="12 13">
        <text>DNA(n) + a 2'-deoxyribonucleoside 5'-triphosphate = DNA(n+1) + diphosphate</text>
        <dbReference type="Rhea" id="RHEA:22508"/>
        <dbReference type="Rhea" id="RHEA-COMP:17339"/>
        <dbReference type="Rhea" id="RHEA-COMP:17340"/>
        <dbReference type="ChEBI" id="CHEBI:33019"/>
        <dbReference type="ChEBI" id="CHEBI:61560"/>
        <dbReference type="ChEBI" id="CHEBI:173112"/>
        <dbReference type="EC" id="2.7.7.49"/>
    </reaction>
</comment>
<dbReference type="Proteomes" id="UP000191285">
    <property type="component" value="Unassembled WGS sequence"/>
</dbReference>
<dbReference type="InterPro" id="IPR000477">
    <property type="entry name" value="RT_dom"/>
</dbReference>
<dbReference type="Gene3D" id="1.10.357.90">
    <property type="match status" value="1"/>
</dbReference>
<dbReference type="InterPro" id="IPR043502">
    <property type="entry name" value="DNA/RNA_pol_sf"/>
</dbReference>
<evidence type="ECO:0000256" key="1">
    <source>
        <dbReference type="ARBA" id="ARBA00008001"/>
    </source>
</evidence>
<evidence type="ECO:0000256" key="12">
    <source>
        <dbReference type="ARBA" id="ARBA00048173"/>
    </source>
</evidence>
<comment type="function">
    <text evidence="13">Telomerase is a ribonucleoprotein enzyme essential for the replication of chromosome termini in most eukaryotes. It elongates telomeres. It is a reverse transcriptase that adds simple sequence repeats to chromosome ends by copying a template sequence within the RNA component of the enzyme.</text>
</comment>
<dbReference type="GO" id="GO:0070034">
    <property type="term" value="F:telomerase RNA binding"/>
    <property type="evidence" value="ECO:0007669"/>
    <property type="project" value="TreeGrafter"/>
</dbReference>
<dbReference type="GO" id="GO:0000333">
    <property type="term" value="C:telomerase catalytic core complex"/>
    <property type="evidence" value="ECO:0007669"/>
    <property type="project" value="TreeGrafter"/>
</dbReference>
<keyword evidence="11 13" id="KW-0539">Nucleus</keyword>
<name>A0A1V6TGU3_9EURO</name>
<evidence type="ECO:0000256" key="13">
    <source>
        <dbReference type="RuleBase" id="RU365061"/>
    </source>
</evidence>
<dbReference type="GO" id="GO:0042162">
    <property type="term" value="F:telomeric DNA binding"/>
    <property type="evidence" value="ECO:0007669"/>
    <property type="project" value="TreeGrafter"/>
</dbReference>
<keyword evidence="5 13" id="KW-0808">Transferase</keyword>
<keyword evidence="4 13" id="KW-0158">Chromosome</keyword>
<sequence length="1217" mass="137927">MANKRKRPGHSRPTSQPQASIISSPNRFRPAPARNGRGHHPTTHPVISLYYRDVLTLRQYLLCRLPGSSKLRRRRIASVGSASNSADHNSQSLATLLDTTLVGVLKQPSTKLASERQQAYRAFTQSQSRSILGSTDTGPVAPQSEVVDYVISNIFRDHYSYRGPQHVLAHGFQHAKENAIDSSIHGVAIQFPNKNVQHLKQSPWTDVLGLLGQNGEEIMIHLLLDCGIFVPLDTSKGIFYQLSGLPLSGLEKINYPTSTAKSLDPAPLALSKIKHSGLGSHNETRSPNSITFPRRRVLYCRLTGGSKQKLPFGLGSSHVLNRFSNLESTNETVHFMKYLFPRQFGLNNVFAITGDRSKTGHAQSHEFRENEISKHVNQRYHRLLGLRQDQGPAATRDQVSMKLPKRLRGQVLAFAQKLRVRHARCSYGKLLQHYCPADAVGPWTLPPCPSSAIGQSDVKVPGSSADDALVTQPQSKSPVTTKFSVQPALNDLTSHHSHTIGSKDGEEKQINVSLQRPRPCVTDYATPATAVSAFCRAVLHKLLPPQALGEGPGGESNYRILMRNVDSFIKMRRYENISLHSVCNNMKVTEIAWLIPPSLQHQSAKHNLSLSDFQKRTELLHEFVYYIFDSIVIPLIRTNFYVTESQTHRNQLFYFRHDVWRRLIEQPLADLKSKTFEKINSQAALPPQKRQYLGYGSLRLLPKSTGVRPILNLGKRVPKEFVKNGKKRAYFMSINRTIAPISNMLMYERQRNPQRMGSSLISMGDLHPRLKSFKERLISTQKEANTTCLSLPKLYFVKLDIQACFDNIPQNRLLRLITDLVTEESYRITKHIEMKPSVNGVQGRPFRKWVGRAAPLKQQQHLPDFLAQEAQIQKPNTVYIDDNEQKVQDADWLLNLLDQHVRNNLVKIGKEYYRQRNGIPQGSVLSSLLCNFFLAELEHDLLGFLRPTDSLLMRFVDDFLLVTNDLNQAMQFLKTMLLGHPTYGVVVNPSKSLVNFTASIDGTHIPRLEGSTCFPYLGCRIDTKTLEIHQDQDRALEGGDLAATALSNSLTVETSSRPGHTLRRKVLASFRQQMHPMFMDDTHNSRSVVLGNLYTRFITVAMKMYRYMKSLTGRAHPNPPIIIQTIHVLMFRALAIIDERRSSRQNPLSCFIKFSHIQFLAASAFRFVLKRKQTRYAIVIKWLDSQWKDSRPTTNSEATKLAQVVKRGNLLFEEWRF</sequence>
<dbReference type="InterPro" id="IPR021891">
    <property type="entry name" value="Telomerase_RBD"/>
</dbReference>
<dbReference type="CDD" id="cd01648">
    <property type="entry name" value="TERT"/>
    <property type="match status" value="1"/>
</dbReference>
<evidence type="ECO:0000256" key="8">
    <source>
        <dbReference type="ARBA" id="ARBA00022842"/>
    </source>
</evidence>
<dbReference type="Pfam" id="PF21399">
    <property type="entry name" value="TERT_C"/>
    <property type="match status" value="1"/>
</dbReference>
<dbReference type="Gene3D" id="3.30.70.2630">
    <property type="match status" value="1"/>
</dbReference>
<dbReference type="SUPFAM" id="SSF56672">
    <property type="entry name" value="DNA/RNA polymerases"/>
    <property type="match status" value="1"/>
</dbReference>
<keyword evidence="17" id="KW-1185">Reference proteome</keyword>
<evidence type="ECO:0000259" key="15">
    <source>
        <dbReference type="PROSITE" id="PS50878"/>
    </source>
</evidence>
<keyword evidence="10 13" id="KW-0695">RNA-directed DNA polymerase</keyword>
<dbReference type="InterPro" id="IPR049139">
    <property type="entry name" value="TERT_C"/>
</dbReference>
<evidence type="ECO:0000256" key="3">
    <source>
        <dbReference type="ARBA" id="ARBA00016182"/>
    </source>
</evidence>
<feature type="compositionally biased region" description="Polar residues" evidence="14">
    <location>
        <begin position="12"/>
        <end position="26"/>
    </location>
</feature>
<dbReference type="GO" id="GO:0046872">
    <property type="term" value="F:metal ion binding"/>
    <property type="evidence" value="ECO:0007669"/>
    <property type="project" value="UniProtKB-KW"/>
</dbReference>
<gene>
    <name evidence="16" type="ORF">PENSTE_c006G07777</name>
</gene>
<dbReference type="PRINTS" id="PR01365">
    <property type="entry name" value="TELOMERASERT"/>
</dbReference>
<evidence type="ECO:0000256" key="11">
    <source>
        <dbReference type="ARBA" id="ARBA00023242"/>
    </source>
</evidence>
<keyword evidence="8 13" id="KW-0460">Magnesium</keyword>
<feature type="region of interest" description="Disordered" evidence="14">
    <location>
        <begin position="456"/>
        <end position="477"/>
    </location>
</feature>
<comment type="caution">
    <text evidence="16">The sequence shown here is derived from an EMBL/GenBank/DDBJ whole genome shotgun (WGS) entry which is preliminary data.</text>
</comment>
<keyword evidence="7 13" id="KW-0479">Metal-binding</keyword>
<dbReference type="Gene3D" id="1.10.132.70">
    <property type="match status" value="1"/>
</dbReference>
<evidence type="ECO:0000313" key="17">
    <source>
        <dbReference type="Proteomes" id="UP000191285"/>
    </source>
</evidence>
<feature type="compositionally biased region" description="Basic residues" evidence="14">
    <location>
        <begin position="1"/>
        <end position="10"/>
    </location>
</feature>
<dbReference type="GO" id="GO:0000781">
    <property type="term" value="C:chromosome, telomeric region"/>
    <property type="evidence" value="ECO:0007669"/>
    <property type="project" value="UniProtKB-SubCell"/>
</dbReference>